<evidence type="ECO:0000256" key="1">
    <source>
        <dbReference type="SAM" id="Coils"/>
    </source>
</evidence>
<dbReference type="AlphaFoldDB" id="A0A5C3NX73"/>
<dbReference type="Proteomes" id="UP000308197">
    <property type="component" value="Unassembled WGS sequence"/>
</dbReference>
<evidence type="ECO:0000256" key="2">
    <source>
        <dbReference type="SAM" id="MobiDB-lite"/>
    </source>
</evidence>
<name>A0A5C3NX73_9APHY</name>
<dbReference type="EMBL" id="ML211548">
    <property type="protein sequence ID" value="TFK81881.1"/>
    <property type="molecule type" value="Genomic_DNA"/>
</dbReference>
<keyword evidence="4" id="KW-1185">Reference proteome</keyword>
<feature type="compositionally biased region" description="Low complexity" evidence="2">
    <location>
        <begin position="12"/>
        <end position="24"/>
    </location>
</feature>
<feature type="region of interest" description="Disordered" evidence="2">
    <location>
        <begin position="1"/>
        <end position="26"/>
    </location>
</feature>
<sequence length="159" mass="16666">MSGRGLGRGVTAPARPGPTAAAAPQLNTQKLQALVAQLEELKGNFRGLRDRAGAHEKRSADREKILYAENRLLKAEMSAILARVRYLEDLQGVETEEPEASGDAEAEGEGAGEEGGPGTNGTAGGRAQREVGPTPEEIIASTYHAASNNIKEVVSVGFC</sequence>
<dbReference type="InParanoid" id="A0A5C3NX73"/>
<organism evidence="3 4">
    <name type="scientific">Polyporus arcularius HHB13444</name>
    <dbReference type="NCBI Taxonomy" id="1314778"/>
    <lineage>
        <taxon>Eukaryota</taxon>
        <taxon>Fungi</taxon>
        <taxon>Dikarya</taxon>
        <taxon>Basidiomycota</taxon>
        <taxon>Agaricomycotina</taxon>
        <taxon>Agaricomycetes</taxon>
        <taxon>Polyporales</taxon>
        <taxon>Polyporaceae</taxon>
        <taxon>Polyporus</taxon>
    </lineage>
</organism>
<keyword evidence="1" id="KW-0175">Coiled coil</keyword>
<proteinExistence type="predicted"/>
<gene>
    <name evidence="3" type="ORF">K466DRAFT_604140</name>
</gene>
<evidence type="ECO:0000313" key="4">
    <source>
        <dbReference type="Proteomes" id="UP000308197"/>
    </source>
</evidence>
<feature type="region of interest" description="Disordered" evidence="2">
    <location>
        <begin position="92"/>
        <end position="144"/>
    </location>
</feature>
<protein>
    <submittedName>
        <fullName evidence="3">Uncharacterized protein</fullName>
    </submittedName>
</protein>
<accession>A0A5C3NX73</accession>
<reference evidence="3 4" key="1">
    <citation type="journal article" date="2019" name="Nat. Ecol. Evol.">
        <title>Megaphylogeny resolves global patterns of mushroom evolution.</title>
        <authorList>
            <person name="Varga T."/>
            <person name="Krizsan K."/>
            <person name="Foldi C."/>
            <person name="Dima B."/>
            <person name="Sanchez-Garcia M."/>
            <person name="Sanchez-Ramirez S."/>
            <person name="Szollosi G.J."/>
            <person name="Szarkandi J.G."/>
            <person name="Papp V."/>
            <person name="Albert L."/>
            <person name="Andreopoulos W."/>
            <person name="Angelini C."/>
            <person name="Antonin V."/>
            <person name="Barry K.W."/>
            <person name="Bougher N.L."/>
            <person name="Buchanan P."/>
            <person name="Buyck B."/>
            <person name="Bense V."/>
            <person name="Catcheside P."/>
            <person name="Chovatia M."/>
            <person name="Cooper J."/>
            <person name="Damon W."/>
            <person name="Desjardin D."/>
            <person name="Finy P."/>
            <person name="Geml J."/>
            <person name="Haridas S."/>
            <person name="Hughes K."/>
            <person name="Justo A."/>
            <person name="Karasinski D."/>
            <person name="Kautmanova I."/>
            <person name="Kiss B."/>
            <person name="Kocsube S."/>
            <person name="Kotiranta H."/>
            <person name="LaButti K.M."/>
            <person name="Lechner B.E."/>
            <person name="Liimatainen K."/>
            <person name="Lipzen A."/>
            <person name="Lukacs Z."/>
            <person name="Mihaltcheva S."/>
            <person name="Morgado L.N."/>
            <person name="Niskanen T."/>
            <person name="Noordeloos M.E."/>
            <person name="Ohm R.A."/>
            <person name="Ortiz-Santana B."/>
            <person name="Ovrebo C."/>
            <person name="Racz N."/>
            <person name="Riley R."/>
            <person name="Savchenko A."/>
            <person name="Shiryaev A."/>
            <person name="Soop K."/>
            <person name="Spirin V."/>
            <person name="Szebenyi C."/>
            <person name="Tomsovsky M."/>
            <person name="Tulloss R.E."/>
            <person name="Uehling J."/>
            <person name="Grigoriev I.V."/>
            <person name="Vagvolgyi C."/>
            <person name="Papp T."/>
            <person name="Martin F.M."/>
            <person name="Miettinen O."/>
            <person name="Hibbett D.S."/>
            <person name="Nagy L.G."/>
        </authorList>
    </citation>
    <scope>NUCLEOTIDE SEQUENCE [LARGE SCALE GENOMIC DNA]</scope>
    <source>
        <strain evidence="3 4">HHB13444</strain>
    </source>
</reference>
<feature type="coiled-coil region" evidence="1">
    <location>
        <begin position="31"/>
        <end position="58"/>
    </location>
</feature>
<feature type="compositionally biased region" description="Gly residues" evidence="2">
    <location>
        <begin position="113"/>
        <end position="124"/>
    </location>
</feature>
<feature type="compositionally biased region" description="Acidic residues" evidence="2">
    <location>
        <begin position="94"/>
        <end position="112"/>
    </location>
</feature>
<evidence type="ECO:0000313" key="3">
    <source>
        <dbReference type="EMBL" id="TFK81881.1"/>
    </source>
</evidence>